<dbReference type="EMBL" id="KZ293644">
    <property type="protein sequence ID" value="PBL04427.1"/>
    <property type="molecule type" value="Genomic_DNA"/>
</dbReference>
<feature type="region of interest" description="Disordered" evidence="1">
    <location>
        <begin position="120"/>
        <end position="152"/>
    </location>
</feature>
<reference evidence="3" key="1">
    <citation type="journal article" date="2017" name="Nat. Ecol. Evol.">
        <title>Genome expansion and lineage-specific genetic innovations in the forest pathogenic fungi Armillaria.</title>
        <authorList>
            <person name="Sipos G."/>
            <person name="Prasanna A.N."/>
            <person name="Walter M.C."/>
            <person name="O'Connor E."/>
            <person name="Balint B."/>
            <person name="Krizsan K."/>
            <person name="Kiss B."/>
            <person name="Hess J."/>
            <person name="Varga T."/>
            <person name="Slot J."/>
            <person name="Riley R."/>
            <person name="Boka B."/>
            <person name="Rigling D."/>
            <person name="Barry K."/>
            <person name="Lee J."/>
            <person name="Mihaltcheva S."/>
            <person name="LaButti K."/>
            <person name="Lipzen A."/>
            <person name="Waldron R."/>
            <person name="Moloney N.M."/>
            <person name="Sperisen C."/>
            <person name="Kredics L."/>
            <person name="Vagvoelgyi C."/>
            <person name="Patrignani A."/>
            <person name="Fitzpatrick D."/>
            <person name="Nagy I."/>
            <person name="Doyle S."/>
            <person name="Anderson J.B."/>
            <person name="Grigoriev I.V."/>
            <person name="Gueldener U."/>
            <person name="Muensterkoetter M."/>
            <person name="Nagy L.G."/>
        </authorList>
    </citation>
    <scope>NUCLEOTIDE SEQUENCE [LARGE SCALE GENOMIC DNA]</scope>
    <source>
        <strain evidence="3">Ar21-2</strain>
    </source>
</reference>
<sequence>MEEHWFNHQTVDLSMGIRFVSPTPGKSSDLFADTCPLDFIAYNDLTKGTPCYFGAIRAHTKFCRLCYSHLLEGQTTHPESKVHQRMDAVAYARLLFAHGFGTDRTAIKTGWRCHKRDRGFSEPRTRFSGPIRQNSTRDGSIEDPGTITNSRHDRRHFFFR</sequence>
<evidence type="ECO:0000313" key="3">
    <source>
        <dbReference type="Proteomes" id="UP000217790"/>
    </source>
</evidence>
<evidence type="ECO:0000256" key="1">
    <source>
        <dbReference type="SAM" id="MobiDB-lite"/>
    </source>
</evidence>
<accession>A0A2H3F1I9</accession>
<gene>
    <name evidence="2" type="ORF">ARMGADRAFT_53644</name>
</gene>
<evidence type="ECO:0000313" key="2">
    <source>
        <dbReference type="EMBL" id="PBL04427.1"/>
    </source>
</evidence>
<proteinExistence type="predicted"/>
<organism evidence="2 3">
    <name type="scientific">Armillaria gallica</name>
    <name type="common">Bulbous honey fungus</name>
    <name type="synonym">Armillaria bulbosa</name>
    <dbReference type="NCBI Taxonomy" id="47427"/>
    <lineage>
        <taxon>Eukaryota</taxon>
        <taxon>Fungi</taxon>
        <taxon>Dikarya</taxon>
        <taxon>Basidiomycota</taxon>
        <taxon>Agaricomycotina</taxon>
        <taxon>Agaricomycetes</taxon>
        <taxon>Agaricomycetidae</taxon>
        <taxon>Agaricales</taxon>
        <taxon>Marasmiineae</taxon>
        <taxon>Physalacriaceae</taxon>
        <taxon>Armillaria</taxon>
    </lineage>
</organism>
<protein>
    <submittedName>
        <fullName evidence="2">Uncharacterized protein</fullName>
    </submittedName>
</protein>
<dbReference type="InParanoid" id="A0A2H3F1I9"/>
<dbReference type="Proteomes" id="UP000217790">
    <property type="component" value="Unassembled WGS sequence"/>
</dbReference>
<name>A0A2H3F1I9_ARMGA</name>
<dbReference type="AlphaFoldDB" id="A0A2H3F1I9"/>
<keyword evidence="3" id="KW-1185">Reference proteome</keyword>